<evidence type="ECO:0000256" key="8">
    <source>
        <dbReference type="RuleBase" id="RU003455"/>
    </source>
</evidence>
<dbReference type="STRING" id="545695.TREAZ_1784"/>
<keyword evidence="2" id="KW-0547">Nucleotide-binding</keyword>
<organism evidence="11 12">
    <name type="scientific">Leadbettera azotonutricia (strain ATCC BAA-888 / DSM 13862 / ZAS-9)</name>
    <name type="common">Treponema azotonutricium</name>
    <dbReference type="NCBI Taxonomy" id="545695"/>
    <lineage>
        <taxon>Bacteria</taxon>
        <taxon>Pseudomonadati</taxon>
        <taxon>Spirochaetota</taxon>
        <taxon>Spirochaetia</taxon>
        <taxon>Spirochaetales</taxon>
        <taxon>Breznakiellaceae</taxon>
        <taxon>Leadbettera</taxon>
    </lineage>
</organism>
<evidence type="ECO:0000256" key="6">
    <source>
        <dbReference type="ARBA" id="ARBA00023277"/>
    </source>
</evidence>
<dbReference type="GO" id="GO:0005737">
    <property type="term" value="C:cytoplasm"/>
    <property type="evidence" value="ECO:0007669"/>
    <property type="project" value="TreeGrafter"/>
</dbReference>
<evidence type="ECO:0000256" key="7">
    <source>
        <dbReference type="NCBIfam" id="TIGR01234"/>
    </source>
</evidence>
<dbReference type="UniPathway" id="UPA00145">
    <property type="reaction ID" value="UER00566"/>
</dbReference>
<evidence type="ECO:0000256" key="5">
    <source>
        <dbReference type="ARBA" id="ARBA00022935"/>
    </source>
</evidence>
<keyword evidence="6 8" id="KW-0119">Carbohydrate metabolism</keyword>
<dbReference type="Pfam" id="PF02782">
    <property type="entry name" value="FGGY_C"/>
    <property type="match status" value="1"/>
</dbReference>
<dbReference type="InterPro" id="IPR018485">
    <property type="entry name" value="FGGY_C"/>
</dbReference>
<feature type="domain" description="Carbohydrate kinase FGGY N-terminal" evidence="9">
    <location>
        <begin position="9"/>
        <end position="286"/>
    </location>
</feature>
<dbReference type="InterPro" id="IPR000577">
    <property type="entry name" value="Carb_kinase_FGGY"/>
</dbReference>
<dbReference type="NCBIfam" id="TIGR01234">
    <property type="entry name" value="L-ribulokinase"/>
    <property type="match status" value="1"/>
</dbReference>
<dbReference type="GO" id="GO:0005524">
    <property type="term" value="F:ATP binding"/>
    <property type="evidence" value="ECO:0007669"/>
    <property type="project" value="UniProtKB-UniRule"/>
</dbReference>
<reference evidence="11 12" key="2">
    <citation type="journal article" date="2011" name="ISME J.">
        <title>RNA-seq reveals cooperative metabolic interactions between two termite-gut spirochete species in co-culture.</title>
        <authorList>
            <person name="Rosenthal A.Z."/>
            <person name="Matson E.G."/>
            <person name="Eldar A."/>
            <person name="Leadbetter J.R."/>
        </authorList>
    </citation>
    <scope>NUCLEOTIDE SEQUENCE [LARGE SCALE GENOMIC DNA]</scope>
    <source>
        <strain evidence="12">ATCC BAA-888 / DSM 13862 / ZAS-9</strain>
    </source>
</reference>
<dbReference type="InterPro" id="IPR018484">
    <property type="entry name" value="FGGY_N"/>
</dbReference>
<dbReference type="RefSeq" id="WP_015710246.1">
    <property type="nucleotide sequence ID" value="NC_015577.1"/>
</dbReference>
<dbReference type="GO" id="GO:0008741">
    <property type="term" value="F:ribulokinase activity"/>
    <property type="evidence" value="ECO:0007669"/>
    <property type="project" value="UniProtKB-UniRule"/>
</dbReference>
<keyword evidence="5 8" id="KW-0054">Arabinose catabolism</keyword>
<dbReference type="InterPro" id="IPR005929">
    <property type="entry name" value="Ribulokinase"/>
</dbReference>
<evidence type="ECO:0000313" key="12">
    <source>
        <dbReference type="Proteomes" id="UP000009222"/>
    </source>
</evidence>
<dbReference type="Pfam" id="PF00370">
    <property type="entry name" value="FGGY_N"/>
    <property type="match status" value="1"/>
</dbReference>
<dbReference type="PIRSF" id="PIRSF000538">
    <property type="entry name" value="GlpK"/>
    <property type="match status" value="1"/>
</dbReference>
<dbReference type="PANTHER" id="PTHR43435:SF4">
    <property type="entry name" value="FGGY CARBOHYDRATE KINASE DOMAIN-CONTAINING PROTEIN"/>
    <property type="match status" value="1"/>
</dbReference>
<dbReference type="eggNOG" id="COG1069">
    <property type="taxonomic scope" value="Bacteria"/>
</dbReference>
<dbReference type="AlphaFoldDB" id="F5YC20"/>
<dbReference type="SUPFAM" id="SSF53067">
    <property type="entry name" value="Actin-like ATPase domain"/>
    <property type="match status" value="2"/>
</dbReference>
<dbReference type="Gene3D" id="3.30.420.40">
    <property type="match status" value="2"/>
</dbReference>
<dbReference type="EMBL" id="CP001841">
    <property type="protein sequence ID" value="AEF82695.1"/>
    <property type="molecule type" value="Genomic_DNA"/>
</dbReference>
<dbReference type="GO" id="GO:0019150">
    <property type="term" value="F:D-ribulokinase activity"/>
    <property type="evidence" value="ECO:0007669"/>
    <property type="project" value="TreeGrafter"/>
</dbReference>
<dbReference type="NCBIfam" id="NF003154">
    <property type="entry name" value="PRK04123.1"/>
    <property type="match status" value="1"/>
</dbReference>
<protein>
    <recommendedName>
        <fullName evidence="7 8">Ribulokinase</fullName>
        <ecNumber evidence="7 8">2.7.1.16</ecNumber>
    </recommendedName>
</protein>
<comment type="catalytic activity">
    <reaction evidence="8">
        <text>L-ribulose + ATP = L-ribulose 5-phosphate + ADP + H(+)</text>
        <dbReference type="Rhea" id="RHEA:22072"/>
        <dbReference type="ChEBI" id="CHEBI:15378"/>
        <dbReference type="ChEBI" id="CHEBI:16880"/>
        <dbReference type="ChEBI" id="CHEBI:30616"/>
        <dbReference type="ChEBI" id="CHEBI:58226"/>
        <dbReference type="ChEBI" id="CHEBI:456216"/>
        <dbReference type="EC" id="2.7.1.16"/>
    </reaction>
</comment>
<dbReference type="KEGG" id="taz:TREAZ_1784"/>
<accession>F5YC20</accession>
<name>F5YC20_LEAAZ</name>
<evidence type="ECO:0000259" key="10">
    <source>
        <dbReference type="Pfam" id="PF02782"/>
    </source>
</evidence>
<dbReference type="EC" id="2.7.1.16" evidence="7 8"/>
<proteinExistence type="inferred from homology"/>
<keyword evidence="12" id="KW-1185">Reference proteome</keyword>
<comment type="similarity">
    <text evidence="8">Belongs to the ribulokinase family.</text>
</comment>
<sequence length="559" mass="59689">MAVKKGEAYVLGLDYGSDSCRAVLIDASDGSEAGGGVMYYPRWAKGLYCDPAANQFRQHPRDYIDTLEGTVKEALAKAGKDVAAKIKGIAIDTTGSTPCAVDATGTPLAMLDEFAENPSAMFVLWKDHTAIAEAAKINKLAKTWGGEDYTKYEGGTYSTEWFWSKILRVFAEDKKVAEKTVSVLEHCDWMTALLTGTRDIASIKHSRCAMGHKAMWHADFGGYPSEDFLSRLDPRLVAIRKSLGTQTYTSDQSAGGLSQEWASRLGLPAGIPVAMGAYDAHMGAVGGGVREGWLIRVMGTSTCDVIVAPKPSGGEKLVNGICGQVDGSVVPGMLGYEAGQSAFGDVYAWFKKLIMWPIDALLPNIEGIDAATKEKIAKELSKKAIPELEKTAAAIDPASTGITALDWLNGRRTPDANQLLKGAISGLTLGSDAPRVYRALAEATAFGARAIVERFREEGVAIEGIIGVGGVARKSPFVMQIIADVLNMPISVPAGDQPVALGAAIFAAVVAGIYADIPTAQKAICSPIEKTYTPKAREVEIYNKLYAEYRKLGAFVEKN</sequence>
<keyword evidence="1 8" id="KW-0808">Transferase</keyword>
<gene>
    <name evidence="11" type="primary">araB</name>
    <name evidence="11" type="ordered locus">TREAZ_1784</name>
</gene>
<evidence type="ECO:0000313" key="11">
    <source>
        <dbReference type="EMBL" id="AEF82695.1"/>
    </source>
</evidence>
<reference evidence="12" key="1">
    <citation type="submission" date="2009-12" db="EMBL/GenBank/DDBJ databases">
        <title>Complete sequence of Treponema azotonutricium strain ZAS-9.</title>
        <authorList>
            <person name="Tetu S.G."/>
            <person name="Matson E."/>
            <person name="Ren Q."/>
            <person name="Seshadri R."/>
            <person name="Elbourne L."/>
            <person name="Hassan K.A."/>
            <person name="Durkin A."/>
            <person name="Radune D."/>
            <person name="Mohamoud Y."/>
            <person name="Shay R."/>
            <person name="Jin S."/>
            <person name="Zhang X."/>
            <person name="Lucey K."/>
            <person name="Ballor N.R."/>
            <person name="Ottesen E."/>
            <person name="Rosenthal R."/>
            <person name="Allen A."/>
            <person name="Leadbetter J.R."/>
            <person name="Paulsen I.T."/>
        </authorList>
    </citation>
    <scope>NUCLEOTIDE SEQUENCE [LARGE SCALE GENOMIC DNA]</scope>
    <source>
        <strain evidence="12">ATCC BAA-888 / DSM 13862 / ZAS-9</strain>
    </source>
</reference>
<dbReference type="InParanoid" id="F5YC20"/>
<dbReference type="GO" id="GO:0019569">
    <property type="term" value="P:L-arabinose catabolic process to D-xylulose 5-phosphate"/>
    <property type="evidence" value="ECO:0007669"/>
    <property type="project" value="UniProtKB-UniPathway"/>
</dbReference>
<keyword evidence="4" id="KW-0067">ATP-binding</keyword>
<evidence type="ECO:0000256" key="4">
    <source>
        <dbReference type="ARBA" id="ARBA00022840"/>
    </source>
</evidence>
<dbReference type="CDD" id="cd07781">
    <property type="entry name" value="ASKHA_NBD_FGGY_L-RBK"/>
    <property type="match status" value="1"/>
</dbReference>
<dbReference type="FunCoup" id="F5YC20">
    <property type="interactions" value="198"/>
</dbReference>
<evidence type="ECO:0000256" key="2">
    <source>
        <dbReference type="ARBA" id="ARBA00022741"/>
    </source>
</evidence>
<feature type="domain" description="Carbohydrate kinase FGGY C-terminal" evidence="10">
    <location>
        <begin position="297"/>
        <end position="509"/>
    </location>
</feature>
<dbReference type="OrthoDB" id="9805576at2"/>
<dbReference type="InterPro" id="IPR043129">
    <property type="entry name" value="ATPase_NBD"/>
</dbReference>
<dbReference type="HOGENOM" id="CLU_009281_9_1_12"/>
<comment type="pathway">
    <text evidence="8">Carbohydrate degradation; L-arabinose degradation via L-ribulose; D-xylulose 5-phosphate from L-arabinose (bacterial route): step 2/3.</text>
</comment>
<evidence type="ECO:0000256" key="1">
    <source>
        <dbReference type="ARBA" id="ARBA00022679"/>
    </source>
</evidence>
<dbReference type="PANTHER" id="PTHR43435">
    <property type="entry name" value="RIBULOKINASE"/>
    <property type="match status" value="1"/>
</dbReference>
<keyword evidence="3 8" id="KW-0418">Kinase</keyword>
<evidence type="ECO:0000256" key="3">
    <source>
        <dbReference type="ARBA" id="ARBA00022777"/>
    </source>
</evidence>
<evidence type="ECO:0000259" key="9">
    <source>
        <dbReference type="Pfam" id="PF00370"/>
    </source>
</evidence>
<dbReference type="Proteomes" id="UP000009222">
    <property type="component" value="Chromosome"/>
</dbReference>